<evidence type="ECO:0000313" key="2">
    <source>
        <dbReference type="Proteomes" id="UP000077245"/>
    </source>
</evidence>
<dbReference type="EMBL" id="LWMV01000105">
    <property type="protein sequence ID" value="KZX14316.1"/>
    <property type="molecule type" value="Genomic_DNA"/>
</dbReference>
<dbReference type="PATRIC" id="fig|49547.3.peg.565"/>
<comment type="caution">
    <text evidence="1">The sequence shown here is derived from an EMBL/GenBank/DDBJ whole genome shotgun (WGS) entry which is preliminary data.</text>
</comment>
<accession>A0A166CAZ6</accession>
<dbReference type="RefSeq" id="WP_067089871.1">
    <property type="nucleotide sequence ID" value="NZ_LWMV01000105.1"/>
</dbReference>
<protein>
    <submittedName>
        <fullName evidence="1">Uncharacterized protein</fullName>
    </submittedName>
</protein>
<dbReference type="AlphaFoldDB" id="A0A166CAZ6"/>
<sequence>MNLIVKATVLTTNGDYCNVFTEDGLNLDSCQKTKDITVFKGDNVLVIVDKFNNCFIIGVLR</sequence>
<gene>
    <name evidence="1" type="ORF">MBCUR_05400</name>
</gene>
<organism evidence="1 2">
    <name type="scientific">Methanobrevibacter curvatus</name>
    <dbReference type="NCBI Taxonomy" id="49547"/>
    <lineage>
        <taxon>Archaea</taxon>
        <taxon>Methanobacteriati</taxon>
        <taxon>Methanobacteriota</taxon>
        <taxon>Methanomada group</taxon>
        <taxon>Methanobacteria</taxon>
        <taxon>Methanobacteriales</taxon>
        <taxon>Methanobacteriaceae</taxon>
        <taxon>Methanobrevibacter</taxon>
    </lineage>
</organism>
<name>A0A166CAZ6_9EURY</name>
<evidence type="ECO:0000313" key="1">
    <source>
        <dbReference type="EMBL" id="KZX14316.1"/>
    </source>
</evidence>
<keyword evidence="2" id="KW-1185">Reference proteome</keyword>
<proteinExistence type="predicted"/>
<reference evidence="1 2" key="1">
    <citation type="submission" date="2016-04" db="EMBL/GenBank/DDBJ databases">
        <title>Genome sequence of Methanobrevibacter curvatus DSM 11111.</title>
        <authorList>
            <person name="Poehlein A."/>
            <person name="Seedorf H."/>
            <person name="Daniel R."/>
        </authorList>
    </citation>
    <scope>NUCLEOTIDE SEQUENCE [LARGE SCALE GENOMIC DNA]</scope>
    <source>
        <strain evidence="1 2">DSM 11111</strain>
    </source>
</reference>
<dbReference type="STRING" id="49547.MBCUR_05400"/>
<dbReference type="Proteomes" id="UP000077245">
    <property type="component" value="Unassembled WGS sequence"/>
</dbReference>